<evidence type="ECO:0000256" key="4">
    <source>
        <dbReference type="SAM" id="MobiDB-lite"/>
    </source>
</evidence>
<evidence type="ECO:0000256" key="1">
    <source>
        <dbReference type="ARBA" id="ARBA00022614"/>
    </source>
</evidence>
<comment type="caution">
    <text evidence="6">The sequence shown here is derived from an EMBL/GenBank/DDBJ whole genome shotgun (WGS) entry which is preliminary data.</text>
</comment>
<feature type="compositionally biased region" description="Low complexity" evidence="4">
    <location>
        <begin position="233"/>
        <end position="243"/>
    </location>
</feature>
<protein>
    <submittedName>
        <fullName evidence="6">RHS repeat-associated core domain containing protein</fullName>
    </submittedName>
</protein>
<evidence type="ECO:0000313" key="7">
    <source>
        <dbReference type="Proteomes" id="UP000693970"/>
    </source>
</evidence>
<feature type="compositionally biased region" description="Polar residues" evidence="4">
    <location>
        <begin position="218"/>
        <end position="232"/>
    </location>
</feature>
<evidence type="ECO:0000313" key="6">
    <source>
        <dbReference type="EMBL" id="KAG7372263.1"/>
    </source>
</evidence>
<feature type="compositionally biased region" description="Polar residues" evidence="4">
    <location>
        <begin position="146"/>
        <end position="165"/>
    </location>
</feature>
<dbReference type="EMBL" id="JAGRRH010000003">
    <property type="protein sequence ID" value="KAG7372263.1"/>
    <property type="molecule type" value="Genomic_DNA"/>
</dbReference>
<keyword evidence="1" id="KW-0433">Leucine-rich repeat</keyword>
<dbReference type="Pfam" id="PF00560">
    <property type="entry name" value="LRR_1"/>
    <property type="match status" value="2"/>
</dbReference>
<dbReference type="Proteomes" id="UP000693970">
    <property type="component" value="Unassembled WGS sequence"/>
</dbReference>
<feature type="region of interest" description="Disordered" evidence="4">
    <location>
        <begin position="218"/>
        <end position="243"/>
    </location>
</feature>
<keyword evidence="2" id="KW-0732">Signal</keyword>
<feature type="transmembrane region" description="Helical" evidence="5">
    <location>
        <begin position="352"/>
        <end position="374"/>
    </location>
</feature>
<dbReference type="FunFam" id="3.80.10.10:FF:000041">
    <property type="entry name" value="LRR receptor-like serine/threonine-protein kinase ERECTA"/>
    <property type="match status" value="1"/>
</dbReference>
<feature type="compositionally biased region" description="Low complexity" evidence="4">
    <location>
        <begin position="117"/>
        <end position="133"/>
    </location>
</feature>
<feature type="compositionally biased region" description="Basic and acidic residues" evidence="4">
    <location>
        <begin position="1"/>
        <end position="16"/>
    </location>
</feature>
<keyword evidence="5" id="KW-0472">Membrane</keyword>
<accession>A0A9K3M109</accession>
<sequence length="769" mass="84539">MTDHQEQHNDHVKDGDNLEGSGADGGVDEDIVDGATTVISSLSSNTSPSVVVQQLVEREESVRSPPLLQRSHNNFANTTPAFGMKAVYARTEQAVEAGAAAAAQDGPDSEPDIPKAEPQSSPQRPQQEQDQVPPLVPLARMPSVGKSVTSNNNNYHDNDDGSSFVTPPLPSPPQRTLQQSTPGAISVPGMNAAAENEEQHDNLLADDDDDYHNEFLQSPSSASALTPAGQRTSTFSQSSYSSIPDSPLIVAELASTTLSYDEDLEDRIAERLEAQMTARLQQEVDRRLSQERRQHAIAEVLEPTKSKLSHHTTLAGEQHNEHNGNGQTATMMAMHVHEEENFKICGIRRTCWGMILCVLMLFIIGGVVGTILWLGREDEVITSPTQAPSTNLPTTISPSETPTIPLEDRRWDYLITELGPSIVPVNFDPMEYFSDPSTPQYDALVWMAATDLDTNVFETPRVILLERYVLATLFFSTGGPANWTEPLNFLSSESVCDWNSDMKGAFCSNSGPLVTRIVIPENGLQRFIPWELSLLEYLIQIQFDANVLTGSIPIEFGNLTMLQSLWIQSNSLTGVLPPELALATSLDSIDLADNNIRSRLPSEWGAALSNLFFVRLRANEIAGTLPASWRDLSNLRVLDLEDNLLDGNLPNEYGLLTQLTSLYLESNNFQGTLPPDYGALTNLRNFFIYGNRLSGQIPTQYSNLSRLDNFWFHDNDLTGNVNDVFCLFRQIENMRADCQSDGPGLLPKVNCSCCTSCCLSDGTNCTDVS</sequence>
<keyword evidence="5" id="KW-1133">Transmembrane helix</keyword>
<dbReference type="InterPro" id="IPR001611">
    <property type="entry name" value="Leu-rich_rpt"/>
</dbReference>
<dbReference type="AlphaFoldDB" id="A0A9K3M109"/>
<feature type="compositionally biased region" description="Low complexity" evidence="4">
    <location>
        <begin position="36"/>
        <end position="52"/>
    </location>
</feature>
<evidence type="ECO:0000256" key="2">
    <source>
        <dbReference type="ARBA" id="ARBA00022729"/>
    </source>
</evidence>
<evidence type="ECO:0000256" key="5">
    <source>
        <dbReference type="SAM" id="Phobius"/>
    </source>
</evidence>
<gene>
    <name evidence="6" type="ORF">IV203_018406</name>
</gene>
<proteinExistence type="predicted"/>
<reference evidence="6" key="2">
    <citation type="submission" date="2021-04" db="EMBL/GenBank/DDBJ databases">
        <authorList>
            <person name="Podell S."/>
        </authorList>
    </citation>
    <scope>NUCLEOTIDE SEQUENCE</scope>
    <source>
        <strain evidence="6">Hildebrandi</strain>
    </source>
</reference>
<keyword evidence="5" id="KW-0812">Transmembrane</keyword>
<feature type="region of interest" description="Disordered" evidence="4">
    <location>
        <begin position="1"/>
        <end position="75"/>
    </location>
</feature>
<evidence type="ECO:0000256" key="3">
    <source>
        <dbReference type="ARBA" id="ARBA00022737"/>
    </source>
</evidence>
<dbReference type="PANTHER" id="PTHR47988">
    <property type="entry name" value="SOMATIC EMBRYOGENESIS RECEPTOR KINASE 1"/>
    <property type="match status" value="1"/>
</dbReference>
<dbReference type="OrthoDB" id="73067at2759"/>
<organism evidence="6 7">
    <name type="scientific">Nitzschia inconspicua</name>
    <dbReference type="NCBI Taxonomy" id="303405"/>
    <lineage>
        <taxon>Eukaryota</taxon>
        <taxon>Sar</taxon>
        <taxon>Stramenopiles</taxon>
        <taxon>Ochrophyta</taxon>
        <taxon>Bacillariophyta</taxon>
        <taxon>Bacillariophyceae</taxon>
        <taxon>Bacillariophycidae</taxon>
        <taxon>Bacillariales</taxon>
        <taxon>Bacillariaceae</taxon>
        <taxon>Nitzschia</taxon>
    </lineage>
</organism>
<keyword evidence="7" id="KW-1185">Reference proteome</keyword>
<feature type="region of interest" description="Disordered" evidence="4">
    <location>
        <begin position="97"/>
        <end position="185"/>
    </location>
</feature>
<keyword evidence="3" id="KW-0677">Repeat</keyword>
<name>A0A9K3M109_9STRA</name>
<feature type="compositionally biased region" description="Polar residues" evidence="4">
    <location>
        <begin position="174"/>
        <end position="183"/>
    </location>
</feature>
<reference evidence="6" key="1">
    <citation type="journal article" date="2021" name="Sci. Rep.">
        <title>Diploid genomic architecture of Nitzschia inconspicua, an elite biomass production diatom.</title>
        <authorList>
            <person name="Oliver A."/>
            <person name="Podell S."/>
            <person name="Pinowska A."/>
            <person name="Traller J.C."/>
            <person name="Smith S.R."/>
            <person name="McClure R."/>
            <person name="Beliaev A."/>
            <person name="Bohutskyi P."/>
            <person name="Hill E.A."/>
            <person name="Rabines A."/>
            <person name="Zheng H."/>
            <person name="Allen L.Z."/>
            <person name="Kuo A."/>
            <person name="Grigoriev I.V."/>
            <person name="Allen A.E."/>
            <person name="Hazlebeck D."/>
            <person name="Allen E.E."/>
        </authorList>
    </citation>
    <scope>NUCLEOTIDE SEQUENCE</scope>
    <source>
        <strain evidence="6">Hildebrandi</strain>
    </source>
</reference>